<protein>
    <submittedName>
        <fullName evidence="1">Uncharacterized protein</fullName>
    </submittedName>
</protein>
<organism evidence="1">
    <name type="scientific">Amphimedon queenslandica</name>
    <name type="common">Sponge</name>
    <dbReference type="NCBI Taxonomy" id="400682"/>
    <lineage>
        <taxon>Eukaryota</taxon>
        <taxon>Metazoa</taxon>
        <taxon>Porifera</taxon>
        <taxon>Demospongiae</taxon>
        <taxon>Heteroscleromorpha</taxon>
        <taxon>Haplosclerida</taxon>
        <taxon>Niphatidae</taxon>
        <taxon>Amphimedon</taxon>
    </lineage>
</organism>
<dbReference type="InParanoid" id="A0A1X7UXY1"/>
<sequence>MISGSLAETGTEGAVEGSVSPIHDAQQLPVLPLFKGAKEDAEEDSFEEWVDCLEEMGVWCRCDDHKKLTQLRLRLECPARSFYKYKSYKGNFEDLVCKARLKRQSGRRQTLGQKRNQGEKSLQGSLVMTLKRNKGGYKCPRYGSTQHFIQDCPFEGWGAIKEARSYFVNDFESGLHKKLTGIEQNFEELVCKARFEEAKWKETNLGWTIDTTLEVPMNGMNGHTGDNLWLLGRDRDRGSVFIGNIPPSTKKDILKLVFPFGLVESPRQRSVAVSP</sequence>
<dbReference type="AlphaFoldDB" id="A0A1X7UXY1"/>
<name>A0A1X7UXY1_AMPQE</name>
<evidence type="ECO:0000313" key="1">
    <source>
        <dbReference type="EnsemblMetazoa" id="Aqu2.1.32384_001"/>
    </source>
</evidence>
<accession>A0A1X7UXY1</accession>
<dbReference type="EnsemblMetazoa" id="Aqu2.1.32384_001">
    <property type="protein sequence ID" value="Aqu2.1.32384_001"/>
    <property type="gene ID" value="Aqu2.1.32384"/>
</dbReference>
<proteinExistence type="predicted"/>
<reference evidence="1" key="1">
    <citation type="submission" date="2017-05" db="UniProtKB">
        <authorList>
            <consortium name="EnsemblMetazoa"/>
        </authorList>
    </citation>
    <scope>IDENTIFICATION</scope>
</reference>